<reference evidence="1" key="2">
    <citation type="submission" date="2022-06" db="UniProtKB">
        <authorList>
            <consortium name="EnsemblMetazoa"/>
        </authorList>
    </citation>
    <scope>IDENTIFICATION</scope>
    <source>
        <strain evidence="1">PS312</strain>
    </source>
</reference>
<reference evidence="2" key="1">
    <citation type="journal article" date="2008" name="Nat. Genet.">
        <title>The Pristionchus pacificus genome provides a unique perspective on nematode lifestyle and parasitism.</title>
        <authorList>
            <person name="Dieterich C."/>
            <person name="Clifton S.W."/>
            <person name="Schuster L.N."/>
            <person name="Chinwalla A."/>
            <person name="Delehaunty K."/>
            <person name="Dinkelacker I."/>
            <person name="Fulton L."/>
            <person name="Fulton R."/>
            <person name="Godfrey J."/>
            <person name="Minx P."/>
            <person name="Mitreva M."/>
            <person name="Roeseler W."/>
            <person name="Tian H."/>
            <person name="Witte H."/>
            <person name="Yang S.P."/>
            <person name="Wilson R.K."/>
            <person name="Sommer R.J."/>
        </authorList>
    </citation>
    <scope>NUCLEOTIDE SEQUENCE [LARGE SCALE GENOMIC DNA]</scope>
    <source>
        <strain evidence="2">PS312</strain>
    </source>
</reference>
<evidence type="ECO:0000313" key="2">
    <source>
        <dbReference type="Proteomes" id="UP000005239"/>
    </source>
</evidence>
<protein>
    <submittedName>
        <fullName evidence="1">Uncharacterized protein</fullName>
    </submittedName>
</protein>
<accession>A0A2A6C5Y8</accession>
<accession>A0A8R1UY71</accession>
<evidence type="ECO:0000313" key="1">
    <source>
        <dbReference type="EnsemblMetazoa" id="PPA43653.1"/>
    </source>
</evidence>
<proteinExistence type="predicted"/>
<name>A0A2A6C5Y8_PRIPA</name>
<dbReference type="Proteomes" id="UP000005239">
    <property type="component" value="Unassembled WGS sequence"/>
</dbReference>
<organism evidence="1 2">
    <name type="scientific">Pristionchus pacificus</name>
    <name type="common">Parasitic nematode worm</name>
    <dbReference type="NCBI Taxonomy" id="54126"/>
    <lineage>
        <taxon>Eukaryota</taxon>
        <taxon>Metazoa</taxon>
        <taxon>Ecdysozoa</taxon>
        <taxon>Nematoda</taxon>
        <taxon>Chromadorea</taxon>
        <taxon>Rhabditida</taxon>
        <taxon>Rhabditina</taxon>
        <taxon>Diplogasteromorpha</taxon>
        <taxon>Diplogasteroidea</taxon>
        <taxon>Neodiplogasteridae</taxon>
        <taxon>Pristionchus</taxon>
    </lineage>
</organism>
<gene>
    <name evidence="1" type="primary">WBGene00282022</name>
</gene>
<dbReference type="EnsemblMetazoa" id="PPA43653.1">
    <property type="protein sequence ID" value="PPA43653.1"/>
    <property type="gene ID" value="WBGene00282022"/>
</dbReference>
<dbReference type="AlphaFoldDB" id="A0A2A6C5Y8"/>
<sequence length="117" mass="13168">MIQLNNPLLTPTVLASQSVATALGNNEENPENFFDGLNHMDHSSYPCSSPSREQFKSTLCVLDRTYSEQPDKGMESHHEDTCDETKARNVLDAIGISKKDETTTRVQHTRTYCTTFE</sequence>
<keyword evidence="2" id="KW-1185">Reference proteome</keyword>